<keyword evidence="4 6" id="KW-0862">Zinc</keyword>
<dbReference type="GO" id="GO:0000981">
    <property type="term" value="F:DNA-binding transcription factor activity, RNA polymerase II-specific"/>
    <property type="evidence" value="ECO:0007669"/>
    <property type="project" value="TreeGrafter"/>
</dbReference>
<evidence type="ECO:0000256" key="7">
    <source>
        <dbReference type="SAM" id="Coils"/>
    </source>
</evidence>
<feature type="binding site" evidence="6">
    <location>
        <position position="95"/>
    </location>
    <ligand>
        <name>Zn(2+)</name>
        <dbReference type="ChEBI" id="CHEBI:29105"/>
    </ligand>
</feature>
<dbReference type="Pfam" id="PF00096">
    <property type="entry name" value="zf-C2H2"/>
    <property type="match status" value="1"/>
</dbReference>
<evidence type="ECO:0000256" key="5">
    <source>
        <dbReference type="PROSITE-ProRule" id="PRU00042"/>
    </source>
</evidence>
<feature type="binding site" evidence="6">
    <location>
        <position position="47"/>
    </location>
    <ligand>
        <name>Zn(2+)</name>
        <dbReference type="ChEBI" id="CHEBI:29105"/>
    </ligand>
</feature>
<dbReference type="OrthoDB" id="6102613at2759"/>
<dbReference type="PANTHER" id="PTHR24379:SF127">
    <property type="entry name" value="BLOODY FINGERS-RELATED"/>
    <property type="match status" value="1"/>
</dbReference>
<evidence type="ECO:0000259" key="9">
    <source>
        <dbReference type="PROSITE" id="PS51915"/>
    </source>
</evidence>
<dbReference type="SMART" id="SM00355">
    <property type="entry name" value="ZnF_C2H2"/>
    <property type="match status" value="6"/>
</dbReference>
<feature type="coiled-coil region" evidence="7">
    <location>
        <begin position="498"/>
        <end position="525"/>
    </location>
</feature>
<gene>
    <name evidence="10" type="primary">jg8131</name>
    <name evidence="10" type="ORF">PAEG_LOCUS18831</name>
</gene>
<dbReference type="EMBL" id="CAKXAJ010025664">
    <property type="protein sequence ID" value="CAH2242559.1"/>
    <property type="molecule type" value="Genomic_DNA"/>
</dbReference>
<feature type="domain" description="ZAD" evidence="9">
    <location>
        <begin position="45"/>
        <end position="122"/>
    </location>
</feature>
<organism evidence="10 11">
    <name type="scientific">Pararge aegeria aegeria</name>
    <dbReference type="NCBI Taxonomy" id="348720"/>
    <lineage>
        <taxon>Eukaryota</taxon>
        <taxon>Metazoa</taxon>
        <taxon>Ecdysozoa</taxon>
        <taxon>Arthropoda</taxon>
        <taxon>Hexapoda</taxon>
        <taxon>Insecta</taxon>
        <taxon>Pterygota</taxon>
        <taxon>Neoptera</taxon>
        <taxon>Endopterygota</taxon>
        <taxon>Lepidoptera</taxon>
        <taxon>Glossata</taxon>
        <taxon>Ditrysia</taxon>
        <taxon>Papilionoidea</taxon>
        <taxon>Nymphalidae</taxon>
        <taxon>Satyrinae</taxon>
        <taxon>Satyrini</taxon>
        <taxon>Parargina</taxon>
        <taxon>Pararge</taxon>
    </lineage>
</organism>
<dbReference type="PROSITE" id="PS51915">
    <property type="entry name" value="ZAD"/>
    <property type="match status" value="1"/>
</dbReference>
<dbReference type="InterPro" id="IPR013087">
    <property type="entry name" value="Znf_C2H2_type"/>
</dbReference>
<dbReference type="PROSITE" id="PS50157">
    <property type="entry name" value="ZINC_FINGER_C2H2_2"/>
    <property type="match status" value="3"/>
</dbReference>
<comment type="caution">
    <text evidence="10">The sequence shown here is derived from an EMBL/GenBank/DDBJ whole genome shotgun (WGS) entry which is preliminary data.</text>
</comment>
<dbReference type="PROSITE" id="PS00028">
    <property type="entry name" value="ZINC_FINGER_C2H2_1"/>
    <property type="match status" value="5"/>
</dbReference>
<accession>A0A8S4RZ91</accession>
<keyword evidence="2" id="KW-0677">Repeat</keyword>
<dbReference type="GO" id="GO:0005634">
    <property type="term" value="C:nucleus"/>
    <property type="evidence" value="ECO:0007669"/>
    <property type="project" value="InterPro"/>
</dbReference>
<feature type="binding site" evidence="6">
    <location>
        <position position="50"/>
    </location>
    <ligand>
        <name>Zn(2+)</name>
        <dbReference type="ChEBI" id="CHEBI:29105"/>
    </ligand>
</feature>
<evidence type="ECO:0000313" key="10">
    <source>
        <dbReference type="EMBL" id="CAH2242559.1"/>
    </source>
</evidence>
<sequence length="525" mass="61009">MPKRKIILERIGNLYRTSEVASKMSKSINLQDLVKHIVNGTLEHKVCQVCLKPVQDHCQNIYSRICTEDKTYCIADVLEQVCDLKIMNTAEYKICTSCFVAATQAYKFYLTTRRSHEVLDYYVNEINNQLHSNIPQDLTSDSLCITLPMILTSTIDCDNNVNKFPQNGLQTKSAIYNLTEGSNNVVKKETKEIDTKNDDDFVIVLNENGEPEFYETQKDGTLILVDNQVSLNHYLNQLPDSNVKKLKQLSDSNFKSNHLLDSNVKKKGRRRNPMEYKRCSQCPVRYRFVSKLKEHMKEEHGIDLFVCQVCQAIIEDENEFNKHLQTHTGIHTCSICNMVFKKRQTIISHFKWHEEVKAMTQSDGAHVCEVCGLFFKDGEALKEHHDKKHVKKFTCYFCGRMYKGELSFDLHIKKHEMNNDIKQEKNKPKAEITKKRKRKFTCGTCGRDFVDERALLWHGRLHTNERPYSCDVHLKVHKRPTRASRHQNVVWKTETVPIQELSVSIQNEILELQAAQNEAKRMSKS</sequence>
<evidence type="ECO:0000256" key="3">
    <source>
        <dbReference type="ARBA" id="ARBA00022771"/>
    </source>
</evidence>
<proteinExistence type="predicted"/>
<feature type="binding site" evidence="6">
    <location>
        <position position="98"/>
    </location>
    <ligand>
        <name>Zn(2+)</name>
        <dbReference type="ChEBI" id="CHEBI:29105"/>
    </ligand>
</feature>
<evidence type="ECO:0000259" key="8">
    <source>
        <dbReference type="PROSITE" id="PS50157"/>
    </source>
</evidence>
<dbReference type="Gene3D" id="3.30.160.60">
    <property type="entry name" value="Classic Zinc Finger"/>
    <property type="match status" value="3"/>
</dbReference>
<keyword evidence="11" id="KW-1185">Reference proteome</keyword>
<dbReference type="InterPro" id="IPR036236">
    <property type="entry name" value="Znf_C2H2_sf"/>
</dbReference>
<dbReference type="GO" id="GO:0008270">
    <property type="term" value="F:zinc ion binding"/>
    <property type="evidence" value="ECO:0007669"/>
    <property type="project" value="UniProtKB-UniRule"/>
</dbReference>
<dbReference type="GO" id="GO:0000977">
    <property type="term" value="F:RNA polymerase II transcription regulatory region sequence-specific DNA binding"/>
    <property type="evidence" value="ECO:0007669"/>
    <property type="project" value="TreeGrafter"/>
</dbReference>
<keyword evidence="3 5" id="KW-0863">Zinc-finger</keyword>
<protein>
    <submittedName>
        <fullName evidence="10">Jg8131 protein</fullName>
    </submittedName>
</protein>
<dbReference type="Pfam" id="PF12874">
    <property type="entry name" value="zf-met"/>
    <property type="match status" value="1"/>
</dbReference>
<reference evidence="10" key="1">
    <citation type="submission" date="2022-03" db="EMBL/GenBank/DDBJ databases">
        <authorList>
            <person name="Lindestad O."/>
        </authorList>
    </citation>
    <scope>NUCLEOTIDE SEQUENCE</scope>
</reference>
<feature type="domain" description="C2H2-type" evidence="8">
    <location>
        <begin position="305"/>
        <end position="332"/>
    </location>
</feature>
<dbReference type="Proteomes" id="UP000838756">
    <property type="component" value="Unassembled WGS sequence"/>
</dbReference>
<evidence type="ECO:0000256" key="2">
    <source>
        <dbReference type="ARBA" id="ARBA00022737"/>
    </source>
</evidence>
<keyword evidence="1 6" id="KW-0479">Metal-binding</keyword>
<feature type="domain" description="C2H2-type" evidence="8">
    <location>
        <begin position="440"/>
        <end position="467"/>
    </location>
</feature>
<dbReference type="PANTHER" id="PTHR24379">
    <property type="entry name" value="KRAB AND ZINC FINGER DOMAIN-CONTAINING"/>
    <property type="match status" value="1"/>
</dbReference>
<dbReference type="AlphaFoldDB" id="A0A8S4RZ91"/>
<keyword evidence="7" id="KW-0175">Coiled coil</keyword>
<evidence type="ECO:0000256" key="4">
    <source>
        <dbReference type="ARBA" id="ARBA00022833"/>
    </source>
</evidence>
<name>A0A8S4RZ91_9NEOP</name>
<evidence type="ECO:0000256" key="6">
    <source>
        <dbReference type="PROSITE-ProRule" id="PRU01263"/>
    </source>
</evidence>
<dbReference type="InterPro" id="IPR012934">
    <property type="entry name" value="Znf_AD"/>
</dbReference>
<evidence type="ECO:0000313" key="11">
    <source>
        <dbReference type="Proteomes" id="UP000838756"/>
    </source>
</evidence>
<feature type="domain" description="C2H2-type" evidence="8">
    <location>
        <begin position="331"/>
        <end position="358"/>
    </location>
</feature>
<dbReference type="SUPFAM" id="SSF57667">
    <property type="entry name" value="beta-beta-alpha zinc fingers"/>
    <property type="match status" value="2"/>
</dbReference>
<evidence type="ECO:0000256" key="1">
    <source>
        <dbReference type="ARBA" id="ARBA00022723"/>
    </source>
</evidence>